<dbReference type="InterPro" id="IPR006619">
    <property type="entry name" value="PGRP_domain_met/bac"/>
</dbReference>
<proteinExistence type="inferred from homology"/>
<dbReference type="PANTHER" id="PTHR11022">
    <property type="entry name" value="PEPTIDOGLYCAN RECOGNITION PROTEIN"/>
    <property type="match status" value="1"/>
</dbReference>
<feature type="region of interest" description="Disordered" evidence="2">
    <location>
        <begin position="577"/>
        <end position="601"/>
    </location>
</feature>
<sequence>MIASVKKLTASLMLIAFGAGFFSMLCLAQAATTTPTASTTPATVAQNDSFLVYSDSDVPVILPRSIWDNSPNLHNLLTWIPQNTVYPSDWQPVERIIIHHSATANNDPIPAIARIQSIYRFQAVTQGWGDIGYDYIIDQNGKIYEGRYGGNGVRGAHVFRDSDKDNFNYGSIGIVLLGTFTNQDANPQVYASLERLVGWLAAANGLDPIAIKSSSIWNFNTKGFTDVFAGYTVLGHKDIENTQCPGIINLNNVRRQAAVYAANYKNYLYQTIPQTAGSVADNNFYQVVNGARKAYNTMATLTSSGGTYSKLIKISKSQIDLFSDSRFYKYLTGSLLRSDKDSTIYLVSDNGKIRPFKMTAQQFVNIGYNLSSVKTIPKDELDFYVMDQPIFYGPDNSLVKKRGDPSVYFIENGKKRQVGSAALFDFLGFVWSKIKTLADTEIDNYLTGNAMPYPDGSLVKFSQSPAVFLISNQQLRPILSAEIFESLKYSWNKIKTLPPNEMASLAMGEPARYPDGTLLKTKENPAVYIITNGQKTLVASAEDFTRAGYKWTNVIALNANDFNSLYGGAVAGATTLSGTQSTPESSGQSQTAPNNVFSGEPARNATQSVAGEPFIRVAIYSPPQSQDVIVSSPGQYQYCNSNNSCQTKTGQTVVPYSASVNAKFIPLAGSILEIVSYADWNWNKSANYNKFRGTLEVRYSPKSQKVWAINELPLEDYLKGIGEVNNGEDYGYIKTLIVAARTYAYYYIKQGGKYGTDELYQLDNTPSCQLYKGYGREALASDIVRAVTETKGEIITYNGQAIVAAYSSGAPEVYTDGTRSACSVWSGKYCQTGFEYLSGGIKDPAGAPYTRTTCGADNHCAGMSAAGGRQLINNGKNYKEVLMYYYKGTLIGKAY</sequence>
<dbReference type="GO" id="GO:0009253">
    <property type="term" value="P:peptidoglycan catabolic process"/>
    <property type="evidence" value="ECO:0007669"/>
    <property type="project" value="InterPro"/>
</dbReference>
<dbReference type="Pfam" id="PF08486">
    <property type="entry name" value="SpoIID"/>
    <property type="match status" value="1"/>
</dbReference>
<accession>A0A2M7IFK7</accession>
<dbReference type="InterPro" id="IPR015510">
    <property type="entry name" value="PGRP"/>
</dbReference>
<dbReference type="Gene3D" id="3.40.80.10">
    <property type="entry name" value="Peptidoglycan recognition protein-like"/>
    <property type="match status" value="1"/>
</dbReference>
<dbReference type="SMART" id="SM00701">
    <property type="entry name" value="PGRP"/>
    <property type="match status" value="1"/>
</dbReference>
<evidence type="ECO:0000256" key="2">
    <source>
        <dbReference type="SAM" id="MobiDB-lite"/>
    </source>
</evidence>
<dbReference type="EMBL" id="PFGX01000073">
    <property type="protein sequence ID" value="PIW75303.1"/>
    <property type="molecule type" value="Genomic_DNA"/>
</dbReference>
<evidence type="ECO:0000313" key="6">
    <source>
        <dbReference type="EMBL" id="PIW75303.1"/>
    </source>
</evidence>
<evidence type="ECO:0000256" key="3">
    <source>
        <dbReference type="SAM" id="SignalP"/>
    </source>
</evidence>
<dbReference type="AlphaFoldDB" id="A0A2M7IFK7"/>
<evidence type="ECO:0000259" key="5">
    <source>
        <dbReference type="SMART" id="SM00701"/>
    </source>
</evidence>
<name>A0A2M7IFK7_9BACT</name>
<gene>
    <name evidence="6" type="ORF">CO002_02755</name>
</gene>
<dbReference type="SUPFAM" id="SSF55846">
    <property type="entry name" value="N-acetylmuramoyl-L-alanine amidase-like"/>
    <property type="match status" value="1"/>
</dbReference>
<evidence type="ECO:0000313" key="7">
    <source>
        <dbReference type="Proteomes" id="UP000231280"/>
    </source>
</evidence>
<dbReference type="Pfam" id="PF01510">
    <property type="entry name" value="Amidase_2"/>
    <property type="match status" value="1"/>
</dbReference>
<feature type="domain" description="N-acetylmuramoyl-L-alanine amidase" evidence="4">
    <location>
        <begin position="80"/>
        <end position="246"/>
    </location>
</feature>
<dbReference type="InterPro" id="IPR002502">
    <property type="entry name" value="Amidase_domain"/>
</dbReference>
<dbReference type="CDD" id="cd06583">
    <property type="entry name" value="PGRP"/>
    <property type="match status" value="1"/>
</dbReference>
<feature type="chain" id="PRO_5014650056" description="Peptidoglycan recognition protein family domain-containing protein" evidence="3">
    <location>
        <begin position="31"/>
        <end position="895"/>
    </location>
</feature>
<feature type="compositionally biased region" description="Polar residues" evidence="2">
    <location>
        <begin position="577"/>
        <end position="597"/>
    </location>
</feature>
<keyword evidence="3" id="KW-0732">Signal</keyword>
<protein>
    <recommendedName>
        <fullName evidence="8">Peptidoglycan recognition protein family domain-containing protein</fullName>
    </recommendedName>
</protein>
<feature type="domain" description="Peptidoglycan recognition protein family" evidence="5">
    <location>
        <begin position="59"/>
        <end position="216"/>
    </location>
</feature>
<feature type="signal peptide" evidence="3">
    <location>
        <begin position="1"/>
        <end position="30"/>
    </location>
</feature>
<dbReference type="InterPro" id="IPR013693">
    <property type="entry name" value="SpoIID/LytB_N"/>
</dbReference>
<evidence type="ECO:0008006" key="8">
    <source>
        <dbReference type="Google" id="ProtNLM"/>
    </source>
</evidence>
<dbReference type="GO" id="GO:0008270">
    <property type="term" value="F:zinc ion binding"/>
    <property type="evidence" value="ECO:0007669"/>
    <property type="project" value="InterPro"/>
</dbReference>
<organism evidence="6 7">
    <name type="scientific">Candidatus Portnoybacteria bacterium CG_4_8_14_3_um_filter_44_10</name>
    <dbReference type="NCBI Taxonomy" id="1974802"/>
    <lineage>
        <taxon>Bacteria</taxon>
        <taxon>Candidatus Portnoyibacteriota</taxon>
    </lineage>
</organism>
<dbReference type="PANTHER" id="PTHR11022:SF41">
    <property type="entry name" value="PEPTIDOGLYCAN-RECOGNITION PROTEIN LC-RELATED"/>
    <property type="match status" value="1"/>
</dbReference>
<dbReference type="Proteomes" id="UP000231280">
    <property type="component" value="Unassembled WGS sequence"/>
</dbReference>
<comment type="similarity">
    <text evidence="1">Belongs to the N-acetylmuramoyl-L-alanine amidase 2 family.</text>
</comment>
<dbReference type="SMART" id="SM00644">
    <property type="entry name" value="Ami_2"/>
    <property type="match status" value="1"/>
</dbReference>
<dbReference type="GO" id="GO:0008745">
    <property type="term" value="F:N-acetylmuramoyl-L-alanine amidase activity"/>
    <property type="evidence" value="ECO:0007669"/>
    <property type="project" value="InterPro"/>
</dbReference>
<dbReference type="InterPro" id="IPR036505">
    <property type="entry name" value="Amidase/PGRP_sf"/>
</dbReference>
<evidence type="ECO:0000259" key="4">
    <source>
        <dbReference type="SMART" id="SM00644"/>
    </source>
</evidence>
<comment type="caution">
    <text evidence="6">The sequence shown here is derived from an EMBL/GenBank/DDBJ whole genome shotgun (WGS) entry which is preliminary data.</text>
</comment>
<evidence type="ECO:0000256" key="1">
    <source>
        <dbReference type="ARBA" id="ARBA00007553"/>
    </source>
</evidence>
<reference evidence="7" key="1">
    <citation type="submission" date="2017-09" db="EMBL/GenBank/DDBJ databases">
        <title>Depth-based differentiation of microbial function through sediment-hosted aquifers and enrichment of novel symbionts in the deep terrestrial subsurface.</title>
        <authorList>
            <person name="Probst A.J."/>
            <person name="Ladd B."/>
            <person name="Jarett J.K."/>
            <person name="Geller-Mcgrath D.E."/>
            <person name="Sieber C.M.K."/>
            <person name="Emerson J.B."/>
            <person name="Anantharaman K."/>
            <person name="Thomas B.C."/>
            <person name="Malmstrom R."/>
            <person name="Stieglmeier M."/>
            <person name="Klingl A."/>
            <person name="Woyke T."/>
            <person name="Ryan C.M."/>
            <person name="Banfield J.F."/>
        </authorList>
    </citation>
    <scope>NUCLEOTIDE SEQUENCE [LARGE SCALE GENOMIC DNA]</scope>
</reference>